<keyword evidence="12" id="KW-0862">Zinc</keyword>
<keyword evidence="13" id="KW-0904">Protein phosphatase</keyword>
<dbReference type="GO" id="GO:0009966">
    <property type="term" value="P:regulation of signal transduction"/>
    <property type="evidence" value="ECO:0007669"/>
    <property type="project" value="UniProtKB-ARBA"/>
</dbReference>
<evidence type="ECO:0000256" key="16">
    <source>
        <dbReference type="ARBA" id="ARBA00023288"/>
    </source>
</evidence>
<dbReference type="SUPFAM" id="SSF52799">
    <property type="entry name" value="(Phosphotyrosine protein) phosphatases II"/>
    <property type="match status" value="1"/>
</dbReference>
<evidence type="ECO:0000256" key="10">
    <source>
        <dbReference type="ARBA" id="ARBA00022771"/>
    </source>
</evidence>
<dbReference type="GO" id="GO:0005886">
    <property type="term" value="C:plasma membrane"/>
    <property type="evidence" value="ECO:0007669"/>
    <property type="project" value="UniProtKB-SubCell"/>
</dbReference>
<keyword evidence="7" id="KW-0479">Metal-binding</keyword>
<dbReference type="InterPro" id="IPR001841">
    <property type="entry name" value="Znf_RING"/>
</dbReference>
<evidence type="ECO:0000256" key="9">
    <source>
        <dbReference type="ARBA" id="ARBA00022753"/>
    </source>
</evidence>
<dbReference type="Pfam" id="PF01436">
    <property type="entry name" value="NHL"/>
    <property type="match status" value="1"/>
</dbReference>
<sequence length="582" mass="64657">MTASSSNHRNLPGAPSLIEHKKMRFLIINKPTQATMPQFIKELRKNGARIVVRCCDPSYDIDPLKKEGISVLDFPFEDGAAPPADLVRQWLELVGDTFKEDPENCIAVHCVAGLGRSAYMLPADTFQGPFLLQSVEVLGASSSFSTRFCYNRSRCSSPFTIMAERPTKLQDAPKRSENPAQQALEKLSNQLSCSVCLEEYRRPRVLPCLHVFCEACLEKLVGTQRDKLSAPCPNCRKTARLPEGGVSSLPYAFYINHLFEVREVLEKVSNPEKAQCDKCGEGEVQGFCRDCGQFICQLCLTMHGKWKELQGHEISTIDEVQETASKMVTPKKVSSTCSKHATEPTKIYCETCDELICRDCTVKTHRDHNYDLVPDAFPKHRDAILASLGPVKSELASVGSTIAQLKARSSRLDERGVEAQAEVNAVVDKLQAILEARRRELHSQIDGEVCQGKKELAARIDGHELRQAQLSSCVDDSFGSRGSEVGQFKYPDGITVNKEGNVLIADRENSRVQVFDSNGHHLSSITHTGAGEGLRGPVSVAVGPDDWVYVVECDCPRVSVFDEDCKYIKSFGKRGEQRWRVQ</sequence>
<dbReference type="GO" id="GO:0005769">
    <property type="term" value="C:early endosome"/>
    <property type="evidence" value="ECO:0007669"/>
    <property type="project" value="UniProtKB-SubCell"/>
</dbReference>
<dbReference type="Pfam" id="PF13445">
    <property type="entry name" value="zf-RING_UBOX"/>
    <property type="match status" value="1"/>
</dbReference>
<evidence type="ECO:0000313" key="29">
    <source>
        <dbReference type="Proteomes" id="UP001174909"/>
    </source>
</evidence>
<evidence type="ECO:0000256" key="15">
    <source>
        <dbReference type="ARBA" id="ARBA00023157"/>
    </source>
</evidence>
<dbReference type="GO" id="GO:0004725">
    <property type="term" value="F:protein tyrosine phosphatase activity"/>
    <property type="evidence" value="ECO:0007669"/>
    <property type="project" value="UniProtKB-EC"/>
</dbReference>
<evidence type="ECO:0000259" key="26">
    <source>
        <dbReference type="PROSITE" id="PS50089"/>
    </source>
</evidence>
<comment type="subunit">
    <text evidence="20">Interacts with tubulin.</text>
</comment>
<evidence type="ECO:0000256" key="2">
    <source>
        <dbReference type="ARBA" id="ARBA00004412"/>
    </source>
</evidence>
<evidence type="ECO:0000256" key="4">
    <source>
        <dbReference type="ARBA" id="ARBA00022475"/>
    </source>
</evidence>
<comment type="catalytic activity">
    <reaction evidence="18">
        <text>O-phospho-L-tyrosyl-[protein] + H2O = L-tyrosyl-[protein] + phosphate</text>
        <dbReference type="Rhea" id="RHEA:10684"/>
        <dbReference type="Rhea" id="RHEA-COMP:10136"/>
        <dbReference type="Rhea" id="RHEA-COMP:20101"/>
        <dbReference type="ChEBI" id="CHEBI:15377"/>
        <dbReference type="ChEBI" id="CHEBI:43474"/>
        <dbReference type="ChEBI" id="CHEBI:46858"/>
        <dbReference type="ChEBI" id="CHEBI:61978"/>
        <dbReference type="EC" id="3.1.3.48"/>
    </reaction>
</comment>
<dbReference type="GO" id="GO:0008270">
    <property type="term" value="F:zinc ion binding"/>
    <property type="evidence" value="ECO:0007669"/>
    <property type="project" value="UniProtKB-KW"/>
</dbReference>
<dbReference type="InterPro" id="IPR011042">
    <property type="entry name" value="6-blade_b-propeller_TolB-like"/>
</dbReference>
<accession>A0AA35RBV0</accession>
<evidence type="ECO:0000256" key="13">
    <source>
        <dbReference type="ARBA" id="ARBA00022912"/>
    </source>
</evidence>
<name>A0AA35RBV0_GEOBA</name>
<dbReference type="PROSITE" id="PS50089">
    <property type="entry name" value="ZF_RING_2"/>
    <property type="match status" value="1"/>
</dbReference>
<evidence type="ECO:0000256" key="12">
    <source>
        <dbReference type="ARBA" id="ARBA00022833"/>
    </source>
</evidence>
<evidence type="ECO:0000256" key="22">
    <source>
        <dbReference type="ARBA" id="ARBA00082375"/>
    </source>
</evidence>
<feature type="domain" description="Tyrosine specific protein phosphatases" evidence="25">
    <location>
        <begin position="88"/>
        <end position="121"/>
    </location>
</feature>
<evidence type="ECO:0000256" key="5">
    <source>
        <dbReference type="ARBA" id="ARBA00022481"/>
    </source>
</evidence>
<keyword evidence="14" id="KW-0472">Membrane</keyword>
<evidence type="ECO:0000256" key="6">
    <source>
        <dbReference type="ARBA" id="ARBA00022553"/>
    </source>
</evidence>
<dbReference type="InterPro" id="IPR000315">
    <property type="entry name" value="Znf_B-box"/>
</dbReference>
<dbReference type="Proteomes" id="UP001174909">
    <property type="component" value="Unassembled WGS sequence"/>
</dbReference>
<comment type="function">
    <text evidence="19">Protein tyrosine phosphatase which stimulates progression from G1 into S phase during mitosis. Enhances cell proliferation, cell motility and invasive activity, and promotes cancer metastasis. May be involved in the progression of cardiac hypertrophy by inhibiting intracellular calcium mobilization in response to angiotensin II.</text>
</comment>
<keyword evidence="5" id="KW-0488">Methylation</keyword>
<feature type="domain" description="B box-type" evidence="27">
    <location>
        <begin position="271"/>
        <end position="317"/>
    </location>
</feature>
<evidence type="ECO:0000313" key="28">
    <source>
        <dbReference type="EMBL" id="CAI8008578.1"/>
    </source>
</evidence>
<evidence type="ECO:0000256" key="11">
    <source>
        <dbReference type="ARBA" id="ARBA00022801"/>
    </source>
</evidence>
<dbReference type="InterPro" id="IPR047153">
    <property type="entry name" value="TRIM45/56/19-like"/>
</dbReference>
<keyword evidence="16" id="KW-0449">Lipoprotein</keyword>
<evidence type="ECO:0000256" key="21">
    <source>
        <dbReference type="ARBA" id="ARBA00069015"/>
    </source>
</evidence>
<evidence type="ECO:0000256" key="7">
    <source>
        <dbReference type="ARBA" id="ARBA00022723"/>
    </source>
</evidence>
<feature type="domain" description="RING-type" evidence="26">
    <location>
        <begin position="193"/>
        <end position="236"/>
    </location>
</feature>
<evidence type="ECO:0000256" key="24">
    <source>
        <dbReference type="PROSITE-ProRule" id="PRU00504"/>
    </source>
</evidence>
<evidence type="ECO:0000256" key="1">
    <source>
        <dbReference type="ARBA" id="ARBA00004236"/>
    </source>
</evidence>
<proteinExistence type="predicted"/>
<dbReference type="PANTHER" id="PTHR25462:SF296">
    <property type="entry name" value="MEIOTIC P26, ISOFORM F"/>
    <property type="match status" value="1"/>
</dbReference>
<dbReference type="Pfam" id="PF22785">
    <property type="entry name" value="Tc-R-P"/>
    <property type="match status" value="1"/>
</dbReference>
<dbReference type="InterPro" id="IPR016130">
    <property type="entry name" value="Tyr_Pase_AS"/>
</dbReference>
<organism evidence="28 29">
    <name type="scientific">Geodia barretti</name>
    <name type="common">Barrett's horny sponge</name>
    <dbReference type="NCBI Taxonomy" id="519541"/>
    <lineage>
        <taxon>Eukaryota</taxon>
        <taxon>Metazoa</taxon>
        <taxon>Porifera</taxon>
        <taxon>Demospongiae</taxon>
        <taxon>Heteroscleromorpha</taxon>
        <taxon>Tetractinellida</taxon>
        <taxon>Astrophorina</taxon>
        <taxon>Geodiidae</taxon>
        <taxon>Geodia</taxon>
    </lineage>
</organism>
<dbReference type="GO" id="GO:0043542">
    <property type="term" value="P:endothelial cell migration"/>
    <property type="evidence" value="ECO:0007669"/>
    <property type="project" value="UniProtKB-ARBA"/>
</dbReference>
<evidence type="ECO:0000256" key="23">
    <source>
        <dbReference type="PROSITE-ProRule" id="PRU00024"/>
    </source>
</evidence>
<dbReference type="Gene3D" id="3.30.40.10">
    <property type="entry name" value="Zinc/RING finger domain, C3HC4 (zinc finger)"/>
    <property type="match status" value="1"/>
</dbReference>
<comment type="subcellular location">
    <subcellularLocation>
        <location evidence="1">Cell membrane</location>
    </subcellularLocation>
    <subcellularLocation>
        <location evidence="2">Early endosome</location>
    </subcellularLocation>
</comment>
<dbReference type="SMART" id="SM00184">
    <property type="entry name" value="RING"/>
    <property type="match status" value="1"/>
</dbReference>
<keyword evidence="11" id="KW-0378">Hydrolase</keyword>
<protein>
    <recommendedName>
        <fullName evidence="21">Protein tyrosine phosphatase type IVA 3</fullName>
        <ecNumber evidence="3">3.1.3.48</ecNumber>
    </recommendedName>
    <alternativeName>
        <fullName evidence="22">Protein-tyrosine phosphatase 4a3</fullName>
    </alternativeName>
</protein>
<keyword evidence="9" id="KW-0967">Endosome</keyword>
<keyword evidence="8" id="KW-0677">Repeat</keyword>
<dbReference type="Gene3D" id="2.120.10.30">
    <property type="entry name" value="TolB, C-terminal domain"/>
    <property type="match status" value="1"/>
</dbReference>
<dbReference type="InterPro" id="IPR029021">
    <property type="entry name" value="Prot-tyrosine_phosphatase-like"/>
</dbReference>
<dbReference type="InterPro" id="IPR017907">
    <property type="entry name" value="Znf_RING_CS"/>
</dbReference>
<feature type="repeat" description="NHL" evidence="24">
    <location>
        <begin position="477"/>
        <end position="518"/>
    </location>
</feature>
<comment type="caution">
    <text evidence="28">The sequence shown here is derived from an EMBL/GenBank/DDBJ whole genome shotgun (WGS) entry which is preliminary data.</text>
</comment>
<dbReference type="PROSITE" id="PS00383">
    <property type="entry name" value="TYR_PHOSPHATASE_1"/>
    <property type="match status" value="1"/>
</dbReference>
<reference evidence="28" key="1">
    <citation type="submission" date="2023-03" db="EMBL/GenBank/DDBJ databases">
        <authorList>
            <person name="Steffen K."/>
            <person name="Cardenas P."/>
        </authorList>
    </citation>
    <scope>NUCLEOTIDE SEQUENCE</scope>
</reference>
<dbReference type="SUPFAM" id="SSF101898">
    <property type="entry name" value="NHL repeat"/>
    <property type="match status" value="1"/>
</dbReference>
<dbReference type="FunFam" id="3.90.190.10:FF:000105">
    <property type="entry name" value="Protein tyrosine phosphatase type IVA 3"/>
    <property type="match status" value="1"/>
</dbReference>
<dbReference type="EC" id="3.1.3.48" evidence="3"/>
<dbReference type="Pfam" id="PF00643">
    <property type="entry name" value="zf-B_box"/>
    <property type="match status" value="2"/>
</dbReference>
<dbReference type="PANTHER" id="PTHR25462">
    <property type="entry name" value="BONUS, ISOFORM C-RELATED"/>
    <property type="match status" value="1"/>
</dbReference>
<keyword evidence="15" id="KW-1015">Disulfide bond</keyword>
<keyword evidence="6" id="KW-0597">Phosphoprotein</keyword>
<dbReference type="PROSITE" id="PS50119">
    <property type="entry name" value="ZF_BBOX"/>
    <property type="match status" value="2"/>
</dbReference>
<evidence type="ECO:0000256" key="3">
    <source>
        <dbReference type="ARBA" id="ARBA00013064"/>
    </source>
</evidence>
<dbReference type="InterPro" id="IPR001258">
    <property type="entry name" value="NHL_repeat"/>
</dbReference>
<dbReference type="PROSITE" id="PS50056">
    <property type="entry name" value="TYR_PHOSPHATASE_2"/>
    <property type="match status" value="1"/>
</dbReference>
<dbReference type="PROSITE" id="PS51125">
    <property type="entry name" value="NHL"/>
    <property type="match status" value="2"/>
</dbReference>
<dbReference type="EMBL" id="CASHTH010000869">
    <property type="protein sequence ID" value="CAI8008578.1"/>
    <property type="molecule type" value="Genomic_DNA"/>
</dbReference>
<evidence type="ECO:0000256" key="20">
    <source>
        <dbReference type="ARBA" id="ARBA00064590"/>
    </source>
</evidence>
<evidence type="ECO:0000256" key="14">
    <source>
        <dbReference type="ARBA" id="ARBA00023136"/>
    </source>
</evidence>
<evidence type="ECO:0000256" key="19">
    <source>
        <dbReference type="ARBA" id="ARBA00057132"/>
    </source>
</evidence>
<dbReference type="InterPro" id="IPR000387">
    <property type="entry name" value="Tyr_Pase_dom"/>
</dbReference>
<dbReference type="SUPFAM" id="SSF57850">
    <property type="entry name" value="RING/U-box"/>
    <property type="match status" value="1"/>
</dbReference>
<dbReference type="AlphaFoldDB" id="A0AA35RBV0"/>
<dbReference type="CDD" id="cd19757">
    <property type="entry name" value="Bbox1"/>
    <property type="match status" value="1"/>
</dbReference>
<evidence type="ECO:0000256" key="18">
    <source>
        <dbReference type="ARBA" id="ARBA00051722"/>
    </source>
</evidence>
<keyword evidence="29" id="KW-1185">Reference proteome</keyword>
<feature type="domain" description="B box-type" evidence="27">
    <location>
        <begin position="332"/>
        <end position="373"/>
    </location>
</feature>
<keyword evidence="10 23" id="KW-0863">Zinc-finger</keyword>
<dbReference type="SUPFAM" id="SSF57845">
    <property type="entry name" value="B-box zinc-binding domain"/>
    <property type="match status" value="2"/>
</dbReference>
<evidence type="ECO:0000256" key="17">
    <source>
        <dbReference type="ARBA" id="ARBA00023289"/>
    </source>
</evidence>
<keyword evidence="17" id="KW-0636">Prenylation</keyword>
<dbReference type="InterPro" id="IPR013083">
    <property type="entry name" value="Znf_RING/FYVE/PHD"/>
</dbReference>
<evidence type="ECO:0000256" key="8">
    <source>
        <dbReference type="ARBA" id="ARBA00022737"/>
    </source>
</evidence>
<dbReference type="PROSITE" id="PS00518">
    <property type="entry name" value="ZF_RING_1"/>
    <property type="match status" value="1"/>
</dbReference>
<dbReference type="Gene3D" id="3.90.190.10">
    <property type="entry name" value="Protein tyrosine phosphatase superfamily"/>
    <property type="match status" value="1"/>
</dbReference>
<feature type="repeat" description="NHL" evidence="24">
    <location>
        <begin position="522"/>
        <end position="564"/>
    </location>
</feature>
<dbReference type="InterPro" id="IPR027370">
    <property type="entry name" value="Znf-RING_euk"/>
</dbReference>
<dbReference type="SMART" id="SM00336">
    <property type="entry name" value="BBOX"/>
    <property type="match status" value="2"/>
</dbReference>
<evidence type="ECO:0000259" key="25">
    <source>
        <dbReference type="PROSITE" id="PS50056"/>
    </source>
</evidence>
<evidence type="ECO:0000259" key="27">
    <source>
        <dbReference type="PROSITE" id="PS50119"/>
    </source>
</evidence>
<gene>
    <name evidence="28" type="ORF">GBAR_LOCUS5872</name>
</gene>
<dbReference type="Gene3D" id="3.30.160.60">
    <property type="entry name" value="Classic Zinc Finger"/>
    <property type="match status" value="2"/>
</dbReference>
<keyword evidence="4" id="KW-1003">Cell membrane</keyword>